<dbReference type="Gene3D" id="3.30.70.2590">
    <property type="match status" value="1"/>
</dbReference>
<dbReference type="EMBL" id="JX649890">
    <property type="protein sequence ID" value="AGC72016.1"/>
    <property type="molecule type" value="Genomic_DNA"/>
</dbReference>
<evidence type="ECO:0000313" key="1">
    <source>
        <dbReference type="EMBL" id="AGC72016.1"/>
    </source>
</evidence>
<dbReference type="AlphaFoldDB" id="L7VX87"/>
<protein>
    <recommendedName>
        <fullName evidence="2">Cellulose synthase operon protein D</fullName>
    </recommendedName>
</protein>
<dbReference type="Pfam" id="PF03500">
    <property type="entry name" value="Cellsynth_D"/>
    <property type="match status" value="1"/>
</dbReference>
<dbReference type="InterPro" id="IPR022798">
    <property type="entry name" value="BcsD_bac"/>
</dbReference>
<name>L7VX87_9BACT</name>
<accession>L7VX87</accession>
<dbReference type="InterPro" id="IPR038470">
    <property type="entry name" value="Cellsynth_D_sf"/>
</dbReference>
<proteinExistence type="predicted"/>
<reference evidence="1" key="1">
    <citation type="submission" date="2012-09" db="EMBL/GenBank/DDBJ databases">
        <title>Metagenomic Characterization of a Microbial Community in Wastewater Detects High Levels of Antibiotic Resistance.</title>
        <authorList>
            <person name="Abrams M."/>
            <person name="Caldwell A."/>
            <person name="Vandaei E."/>
            <person name="Lee W."/>
            <person name="Perrott J."/>
            <person name="Khan S.Y."/>
            <person name="Ta J."/>
            <person name="Romero D."/>
            <person name="Nguyen V."/>
            <person name="Pourmand N."/>
            <person name="Ouverney C.C."/>
        </authorList>
    </citation>
    <scope>NUCLEOTIDE SEQUENCE</scope>
</reference>
<dbReference type="GO" id="GO:0030244">
    <property type="term" value="P:cellulose biosynthetic process"/>
    <property type="evidence" value="ECO:0007669"/>
    <property type="project" value="InterPro"/>
</dbReference>
<organism evidence="1">
    <name type="scientific">uncultured bacterium A1Q1_fos_500</name>
    <dbReference type="NCBI Taxonomy" id="1256579"/>
    <lineage>
        <taxon>Bacteria</taxon>
        <taxon>environmental samples</taxon>
    </lineage>
</organism>
<evidence type="ECO:0008006" key="2">
    <source>
        <dbReference type="Google" id="ProtNLM"/>
    </source>
</evidence>
<sequence>MFSQEPESSAIDLLQHLALERIAPQWAGFLGVLSDELQAQLTMPEYRALLVRLGVRFAQVFELPTCHSLPEIESAINKYWNQFQWGFVVFSDAGRQLQIAHHACPLPAAMQIDADLAGGFLEGAYATWLQAAGSPAELELKQLPAAGIPMYMVFELSAR</sequence>